<dbReference type="KEGG" id="tsh:Tsac_2404"/>
<evidence type="ECO:0000313" key="2">
    <source>
        <dbReference type="Proteomes" id="UP000006178"/>
    </source>
</evidence>
<gene>
    <name evidence="1" type="ordered locus">Tsac_2404</name>
</gene>
<dbReference type="EMBL" id="CP003184">
    <property type="protein sequence ID" value="AFK87402.1"/>
    <property type="molecule type" value="Genomic_DNA"/>
</dbReference>
<organism evidence="1 2">
    <name type="scientific">Thermoanaerobacterium saccharolyticum (strain DSM 8691 / JW/SL-YS485)</name>
    <dbReference type="NCBI Taxonomy" id="1094508"/>
    <lineage>
        <taxon>Bacteria</taxon>
        <taxon>Bacillati</taxon>
        <taxon>Bacillota</taxon>
        <taxon>Clostridia</taxon>
        <taxon>Thermoanaerobacterales</taxon>
        <taxon>Thermoanaerobacteraceae</taxon>
        <taxon>Thermoanaerobacterium</taxon>
    </lineage>
</organism>
<dbReference type="Proteomes" id="UP000006178">
    <property type="component" value="Chromosome"/>
</dbReference>
<reference evidence="1 2" key="1">
    <citation type="journal article" date="2014" name="Appl. Environ. Microbiol.">
        <title>Profile of Secreted Hydrolases, Associated Proteins, and SlpA in Thermoanaerobacterium saccharolyticum during the Degradation of Hemicellulose.</title>
        <authorList>
            <person name="Currie D.H."/>
            <person name="Guss A.M."/>
            <person name="Herring C.D."/>
            <person name="Giannone R.J."/>
            <person name="Johnson C.M."/>
            <person name="Lankford P.K."/>
            <person name="Brown S.D."/>
            <person name="Hettich R.L."/>
            <person name="Lynd L.R."/>
        </authorList>
    </citation>
    <scope>NUCLEOTIDE SEQUENCE [LARGE SCALE GENOMIC DNA]</scope>
    <source>
        <strain evidence="2">DSM 8691 / JW/SL-YS485</strain>
    </source>
</reference>
<sequence length="58" mass="6677">MSIKVPEGAFVNLIEVYMPPVRNEMANKSVNKTVTIPRWLNEAAENANITFHKYFNTH</sequence>
<dbReference type="RefSeq" id="WP_014759238.1">
    <property type="nucleotide sequence ID" value="NC_017992.1"/>
</dbReference>
<protein>
    <submittedName>
        <fullName evidence="1">Uncharacterized protein</fullName>
    </submittedName>
</protein>
<dbReference type="PATRIC" id="fig|1094508.3.peg.2438"/>
<name>I3VY07_THESW</name>
<dbReference type="STRING" id="1094508.Tsac_2404"/>
<dbReference type="eggNOG" id="COG1598">
    <property type="taxonomic scope" value="Bacteria"/>
</dbReference>
<evidence type="ECO:0000313" key="1">
    <source>
        <dbReference type="EMBL" id="AFK87402.1"/>
    </source>
</evidence>
<accession>I3VY07</accession>
<proteinExistence type="predicted"/>
<dbReference type="AlphaFoldDB" id="I3VY07"/>
<keyword evidence="2" id="KW-1185">Reference proteome</keyword>
<dbReference type="BioCyc" id="TSAC1094508:GLMA-2434-MONOMER"/>